<dbReference type="Pfam" id="PF00941">
    <property type="entry name" value="FAD_binding_5"/>
    <property type="match status" value="1"/>
</dbReference>
<dbReference type="Gene3D" id="3.30.465.10">
    <property type="match status" value="1"/>
</dbReference>
<dbReference type="PANTHER" id="PTHR42659:SF9">
    <property type="entry name" value="XANTHINE DEHYDROGENASE FAD-BINDING SUBUNIT XDHB-RELATED"/>
    <property type="match status" value="1"/>
</dbReference>
<keyword evidence="3" id="KW-1185">Reference proteome</keyword>
<dbReference type="EMBL" id="SDWW01000042">
    <property type="protein sequence ID" value="RYV50090.1"/>
    <property type="molecule type" value="Genomic_DNA"/>
</dbReference>
<dbReference type="InterPro" id="IPR036318">
    <property type="entry name" value="FAD-bd_PCMH-like_sf"/>
</dbReference>
<dbReference type="InterPro" id="IPR051312">
    <property type="entry name" value="Diverse_Substr_Oxidored"/>
</dbReference>
<evidence type="ECO:0000259" key="1">
    <source>
        <dbReference type="PROSITE" id="PS51387"/>
    </source>
</evidence>
<proteinExistence type="predicted"/>
<dbReference type="Proteomes" id="UP000293764">
    <property type="component" value="Unassembled WGS sequence"/>
</dbReference>
<dbReference type="SUPFAM" id="SSF56176">
    <property type="entry name" value="FAD-binding/transporter-associated domain-like"/>
    <property type="match status" value="1"/>
</dbReference>
<organism evidence="2 3">
    <name type="scientific">Pengzhenrongella frigida</name>
    <dbReference type="NCBI Taxonomy" id="1259133"/>
    <lineage>
        <taxon>Bacteria</taxon>
        <taxon>Bacillati</taxon>
        <taxon>Actinomycetota</taxon>
        <taxon>Actinomycetes</taxon>
        <taxon>Micrococcales</taxon>
        <taxon>Pengzhenrongella</taxon>
    </lineage>
</organism>
<dbReference type="GO" id="GO:0071949">
    <property type="term" value="F:FAD binding"/>
    <property type="evidence" value="ECO:0007669"/>
    <property type="project" value="InterPro"/>
</dbReference>
<dbReference type="InterPro" id="IPR016169">
    <property type="entry name" value="FAD-bd_PCMH_sub2"/>
</dbReference>
<dbReference type="RefSeq" id="WP_130103566.1">
    <property type="nucleotide sequence ID" value="NZ_SDWW01000042.1"/>
</dbReference>
<dbReference type="GO" id="GO:0016491">
    <property type="term" value="F:oxidoreductase activity"/>
    <property type="evidence" value="ECO:0007669"/>
    <property type="project" value="InterPro"/>
</dbReference>
<evidence type="ECO:0000313" key="3">
    <source>
        <dbReference type="Proteomes" id="UP000293764"/>
    </source>
</evidence>
<dbReference type="OrthoDB" id="3574189at2"/>
<dbReference type="AlphaFoldDB" id="A0A4Q5MWW3"/>
<reference evidence="2 3" key="1">
    <citation type="submission" date="2019-01" db="EMBL/GenBank/DDBJ databases">
        <title>Novel species of Cellulomonas.</title>
        <authorList>
            <person name="Liu Q."/>
            <person name="Xin Y.-H."/>
        </authorList>
    </citation>
    <scope>NUCLEOTIDE SEQUENCE [LARGE SCALE GENOMIC DNA]</scope>
    <source>
        <strain evidence="2 3">HLT2-17</strain>
    </source>
</reference>
<comment type="caution">
    <text evidence="2">The sequence shown here is derived from an EMBL/GenBank/DDBJ whole genome shotgun (WGS) entry which is preliminary data.</text>
</comment>
<feature type="domain" description="FAD-binding PCMH-type" evidence="1">
    <location>
        <begin position="1"/>
        <end position="174"/>
    </location>
</feature>
<sequence length="272" mass="28606">MDLNTVASITPARSRDDLRLLGPGVAPLAGGSELFASPRPELVGLVDLLSLGWPALVISDDGLEIAATCTLAALSRLPAVPGWTAQPLFLECCGALFGSFKIWNVATVGGNLCTSLPAGPMTALAVALDAELLVWRRDGQDEVLPASEFVTGNMTNVLEPGDVLRSIHLPLAALRARTAYRKIALSPLGRSGAVLVGRLDPDGGFLLAVTGATVRPELLRYPSLPTAAELRADLDAIGSWFTDPHGAADWRRAVSAVLGEEIRTELEDRSVA</sequence>
<gene>
    <name evidence="2" type="ORF">EUA98_15320</name>
</gene>
<dbReference type="PROSITE" id="PS51387">
    <property type="entry name" value="FAD_PCMH"/>
    <property type="match status" value="1"/>
</dbReference>
<dbReference type="InterPro" id="IPR016166">
    <property type="entry name" value="FAD-bd_PCMH"/>
</dbReference>
<dbReference type="PANTHER" id="PTHR42659">
    <property type="entry name" value="XANTHINE DEHYDROGENASE SUBUNIT C-RELATED"/>
    <property type="match status" value="1"/>
</dbReference>
<dbReference type="InterPro" id="IPR002346">
    <property type="entry name" value="Mopterin_DH_FAD-bd"/>
</dbReference>
<protein>
    <submittedName>
        <fullName evidence="2">FAD-binding molybdopterin dehydrogenase</fullName>
    </submittedName>
</protein>
<name>A0A4Q5MWW3_9MICO</name>
<evidence type="ECO:0000313" key="2">
    <source>
        <dbReference type="EMBL" id="RYV50090.1"/>
    </source>
</evidence>
<accession>A0A4Q5MWW3</accession>